<proteinExistence type="predicted"/>
<protein>
    <submittedName>
        <fullName evidence="1">Uncharacterized protein</fullName>
    </submittedName>
</protein>
<accession>A0ABT6FR86</accession>
<reference evidence="1" key="1">
    <citation type="submission" date="2022-11" db="EMBL/GenBank/DDBJ databases">
        <title>High-quality draft genome sequence of Galbibacter sp. strain CMA-7.</title>
        <authorList>
            <person name="Wei L."/>
            <person name="Dong C."/>
            <person name="Shao Z."/>
        </authorList>
    </citation>
    <scope>NUCLEOTIDE SEQUENCE</scope>
    <source>
        <strain evidence="1">CMA-7</strain>
    </source>
</reference>
<name>A0ABT6FR86_9FLAO</name>
<sequence>MSTKKIERKRNLTLPIIIKKKIDGLNYDKKDDLITIYSAILQSQDFFKTDFSAVYGYTPVSHKQLDKYTTEHRRRKAIKFLEENGLLEVNRSYSNYDDNVYPMSYRIPPMMVSKTVQWKIEDNKINKKIKENIKKYVNCRSKAITKVKLAKSRYFKTFTIDLEPALKAIEQKTFEDVKGLLKQLKMDVSDVNIMEMINVESDSYSLTGNMLKNQIINAEGGHRLIYILQQRMINESRVSNIADGFFYFKRNKTNNRLDTNLTSLASYLRPFIKYNNNKEELVNVDLKNSQPFFFYTLLLREENKINKDELKLFGELVTGGTLYEYLCDKWIGEMDRENMKKNLFKILYSKNNSYRKLKQFFNSIFPSINQYIEEKKEVEHNQIAIQMQKMESNTILDIILPKLFKKNIVPLTIHDSFIVGRSEVDVVMDAIYEVCEELYNCIPSLHQDKMEIAYVDEVKYSIEEDITGLDLNKIRKNMKGFVIDKKLMKLMGYNDKDDWDFFEQHPEIWALADITYEDEYGIERFDMNDYIVTPEYNAYVEEQINKMEIN</sequence>
<dbReference type="EMBL" id="JAPMUA010000002">
    <property type="protein sequence ID" value="MDG3585745.1"/>
    <property type="molecule type" value="Genomic_DNA"/>
</dbReference>
<organism evidence="1 2">
    <name type="scientific">Galbibacter pacificus</name>
    <dbReference type="NCBI Taxonomy" id="2996052"/>
    <lineage>
        <taxon>Bacteria</taxon>
        <taxon>Pseudomonadati</taxon>
        <taxon>Bacteroidota</taxon>
        <taxon>Flavobacteriia</taxon>
        <taxon>Flavobacteriales</taxon>
        <taxon>Flavobacteriaceae</taxon>
        <taxon>Galbibacter</taxon>
    </lineage>
</organism>
<dbReference type="Proteomes" id="UP001153642">
    <property type="component" value="Unassembled WGS sequence"/>
</dbReference>
<keyword evidence="2" id="KW-1185">Reference proteome</keyword>
<gene>
    <name evidence="1" type="ORF">OSR52_07675</name>
</gene>
<evidence type="ECO:0000313" key="1">
    <source>
        <dbReference type="EMBL" id="MDG3585745.1"/>
    </source>
</evidence>
<evidence type="ECO:0000313" key="2">
    <source>
        <dbReference type="Proteomes" id="UP001153642"/>
    </source>
</evidence>
<comment type="caution">
    <text evidence="1">The sequence shown here is derived from an EMBL/GenBank/DDBJ whole genome shotgun (WGS) entry which is preliminary data.</text>
</comment>
<dbReference type="RefSeq" id="WP_277898998.1">
    <property type="nucleotide sequence ID" value="NZ_JAPMUA010000002.1"/>
</dbReference>